<protein>
    <submittedName>
        <fullName evidence="2">Uncharacterized protein</fullName>
    </submittedName>
</protein>
<reference evidence="2" key="1">
    <citation type="submission" date="2022-11" db="UniProtKB">
        <authorList>
            <consortium name="WormBaseParasite"/>
        </authorList>
    </citation>
    <scope>IDENTIFICATION</scope>
</reference>
<accession>A0AC34RNZ7</accession>
<evidence type="ECO:0000313" key="2">
    <source>
        <dbReference type="WBParaSite" id="JU765_v2.g8768.t1"/>
    </source>
</evidence>
<dbReference type="WBParaSite" id="JU765_v2.g8768.t1">
    <property type="protein sequence ID" value="JU765_v2.g8768.t1"/>
    <property type="gene ID" value="JU765_v2.g8768"/>
</dbReference>
<name>A0AC34RNZ7_9BILA</name>
<dbReference type="Proteomes" id="UP000887576">
    <property type="component" value="Unplaced"/>
</dbReference>
<proteinExistence type="predicted"/>
<organism evidence="1 2">
    <name type="scientific">Panagrolaimus sp. JU765</name>
    <dbReference type="NCBI Taxonomy" id="591449"/>
    <lineage>
        <taxon>Eukaryota</taxon>
        <taxon>Metazoa</taxon>
        <taxon>Ecdysozoa</taxon>
        <taxon>Nematoda</taxon>
        <taxon>Chromadorea</taxon>
        <taxon>Rhabditida</taxon>
        <taxon>Tylenchina</taxon>
        <taxon>Panagrolaimomorpha</taxon>
        <taxon>Panagrolaimoidea</taxon>
        <taxon>Panagrolaimidae</taxon>
        <taxon>Panagrolaimus</taxon>
    </lineage>
</organism>
<evidence type="ECO:0000313" key="1">
    <source>
        <dbReference type="Proteomes" id="UP000887576"/>
    </source>
</evidence>
<sequence length="209" mass="22046">PAKILPYSGIKPQDNGIIRPIAFRPMNQENSRSIGNLVMAASTSTSVGPTPRQRTSGHPSTSSSSNSTLFPLTNSMSTSKIQVIDDNDYDTVPEFIDNRKNESSDPASDNYSLIYNLQQTATQPTRRTQSGASSAGSSNNGNNHFNGFHVVNATSLTSSNSSSTTTSGLPNSPPHSSGSNSSVKKSGSRHSGLHITPSPSDSGIVDYEV</sequence>